<dbReference type="Proteomes" id="UP001159405">
    <property type="component" value="Unassembled WGS sequence"/>
</dbReference>
<reference evidence="1 2" key="1">
    <citation type="submission" date="2022-05" db="EMBL/GenBank/DDBJ databases">
        <authorList>
            <consortium name="Genoscope - CEA"/>
            <person name="William W."/>
        </authorList>
    </citation>
    <scope>NUCLEOTIDE SEQUENCE [LARGE SCALE GENOMIC DNA]</scope>
</reference>
<gene>
    <name evidence="1" type="ORF">PLOB_00003396</name>
</gene>
<accession>A0ABN8Q828</accession>
<protein>
    <submittedName>
        <fullName evidence="1">Uncharacterized protein</fullName>
    </submittedName>
</protein>
<comment type="caution">
    <text evidence="1">The sequence shown here is derived from an EMBL/GenBank/DDBJ whole genome shotgun (WGS) entry which is preliminary data.</text>
</comment>
<feature type="non-terminal residue" evidence="1">
    <location>
        <position position="74"/>
    </location>
</feature>
<evidence type="ECO:0000313" key="2">
    <source>
        <dbReference type="Proteomes" id="UP001159405"/>
    </source>
</evidence>
<name>A0ABN8Q828_9CNID</name>
<keyword evidence="2" id="KW-1185">Reference proteome</keyword>
<organism evidence="1 2">
    <name type="scientific">Porites lobata</name>
    <dbReference type="NCBI Taxonomy" id="104759"/>
    <lineage>
        <taxon>Eukaryota</taxon>
        <taxon>Metazoa</taxon>
        <taxon>Cnidaria</taxon>
        <taxon>Anthozoa</taxon>
        <taxon>Hexacorallia</taxon>
        <taxon>Scleractinia</taxon>
        <taxon>Fungiina</taxon>
        <taxon>Poritidae</taxon>
        <taxon>Porites</taxon>
    </lineage>
</organism>
<dbReference type="EMBL" id="CALNXK010000112">
    <property type="protein sequence ID" value="CAH3158903.1"/>
    <property type="molecule type" value="Genomic_DNA"/>
</dbReference>
<proteinExistence type="predicted"/>
<sequence length="74" mass="8188">MEMKRLQRTNLVSVITVTWIFHAFLCQGQKIKINPLAFLTQTTATKSQSIAVSLSSILELRYPTSGALTTSQSS</sequence>
<evidence type="ECO:0000313" key="1">
    <source>
        <dbReference type="EMBL" id="CAH3158903.1"/>
    </source>
</evidence>